<feature type="transmembrane region" description="Helical" evidence="1">
    <location>
        <begin position="87"/>
        <end position="111"/>
    </location>
</feature>
<proteinExistence type="predicted"/>
<dbReference type="OrthoDB" id="5868741at2"/>
<protein>
    <recommendedName>
        <fullName evidence="4">Transporter suffix domain-containing protein</fullName>
    </recommendedName>
</protein>
<name>A0A240EL95_9VIBR</name>
<accession>A0A240EL95</accession>
<feature type="transmembrane region" description="Helical" evidence="1">
    <location>
        <begin position="38"/>
        <end position="59"/>
    </location>
</feature>
<evidence type="ECO:0000256" key="1">
    <source>
        <dbReference type="SAM" id="Phobius"/>
    </source>
</evidence>
<reference evidence="3" key="1">
    <citation type="submission" date="2016-06" db="EMBL/GenBank/DDBJ databases">
        <authorList>
            <person name="Rodrigo-Torres L."/>
            <person name="Arahal R.D."/>
            <person name="Lucena T."/>
        </authorList>
    </citation>
    <scope>NUCLEOTIDE SEQUENCE [LARGE SCALE GENOMIC DNA]</scope>
    <source>
        <strain evidence="3">CECT8203</strain>
    </source>
</reference>
<gene>
    <name evidence="2" type="ORF">VTH8203_02640</name>
</gene>
<evidence type="ECO:0000313" key="3">
    <source>
        <dbReference type="Proteomes" id="UP000219336"/>
    </source>
</evidence>
<dbReference type="Proteomes" id="UP000219336">
    <property type="component" value="Unassembled WGS sequence"/>
</dbReference>
<dbReference type="EMBL" id="OANU01000045">
    <property type="protein sequence ID" value="SNX49003.1"/>
    <property type="molecule type" value="Genomic_DNA"/>
</dbReference>
<organism evidence="2 3">
    <name type="scientific">Vibrio thalassae</name>
    <dbReference type="NCBI Taxonomy" id="1243014"/>
    <lineage>
        <taxon>Bacteria</taxon>
        <taxon>Pseudomonadati</taxon>
        <taxon>Pseudomonadota</taxon>
        <taxon>Gammaproteobacteria</taxon>
        <taxon>Vibrionales</taxon>
        <taxon>Vibrionaceae</taxon>
        <taxon>Vibrio</taxon>
    </lineage>
</organism>
<dbReference type="AlphaFoldDB" id="A0A240EL95"/>
<evidence type="ECO:0008006" key="4">
    <source>
        <dbReference type="Google" id="ProtNLM"/>
    </source>
</evidence>
<keyword evidence="1" id="KW-1133">Transmembrane helix</keyword>
<sequence>MKKIRLFLGVCLLVIAFVSPLFIPFITSSNLCSSQKALLSGLMIFGIPEFASIGAIFLLGRERLQQIKSFLVGTLLRLKPSRQSTKFSYYLGVSLMVIVGPIMNIALFYLSSFFPDWVVYRQPIGLICDFVFVLSLFIAGEQLWGKIEAIFRFHPPKSSEN</sequence>
<feature type="transmembrane region" description="Helical" evidence="1">
    <location>
        <begin position="123"/>
        <end position="144"/>
    </location>
</feature>
<keyword evidence="1" id="KW-0812">Transmembrane</keyword>
<keyword evidence="3" id="KW-1185">Reference proteome</keyword>
<dbReference type="RefSeq" id="WP_096994119.1">
    <property type="nucleotide sequence ID" value="NZ_JBHSII010000001.1"/>
</dbReference>
<evidence type="ECO:0000313" key="2">
    <source>
        <dbReference type="EMBL" id="SNX49003.1"/>
    </source>
</evidence>
<keyword evidence="1" id="KW-0472">Membrane</keyword>